<dbReference type="Gene3D" id="3.40.50.2000">
    <property type="entry name" value="Glycogen Phosphorylase B"/>
    <property type="match status" value="2"/>
</dbReference>
<organism evidence="3">
    <name type="scientific">marine metagenome</name>
    <dbReference type="NCBI Taxonomy" id="408172"/>
    <lineage>
        <taxon>unclassified sequences</taxon>
        <taxon>metagenomes</taxon>
        <taxon>ecological metagenomes</taxon>
    </lineage>
</organism>
<dbReference type="InterPro" id="IPR028098">
    <property type="entry name" value="Glyco_trans_4-like_N"/>
</dbReference>
<dbReference type="PANTHER" id="PTHR45947:SF3">
    <property type="entry name" value="SULFOQUINOVOSYL TRANSFERASE SQD2"/>
    <property type="match status" value="1"/>
</dbReference>
<gene>
    <name evidence="3" type="ORF">METZ01_LOCUS294860</name>
</gene>
<dbReference type="GO" id="GO:0016758">
    <property type="term" value="F:hexosyltransferase activity"/>
    <property type="evidence" value="ECO:0007669"/>
    <property type="project" value="TreeGrafter"/>
</dbReference>
<dbReference type="AlphaFoldDB" id="A0A382LZG6"/>
<dbReference type="InterPro" id="IPR050194">
    <property type="entry name" value="Glycosyltransferase_grp1"/>
</dbReference>
<dbReference type="Pfam" id="PF13439">
    <property type="entry name" value="Glyco_transf_4"/>
    <property type="match status" value="1"/>
</dbReference>
<dbReference type="SUPFAM" id="SSF53756">
    <property type="entry name" value="UDP-Glycosyltransferase/glycogen phosphorylase"/>
    <property type="match status" value="1"/>
</dbReference>
<dbReference type="Pfam" id="PF00534">
    <property type="entry name" value="Glycos_transf_1"/>
    <property type="match status" value="1"/>
</dbReference>
<sequence>MRILQFNLAYAPAWSHGGPPRVLFDYAKTLVARGHEVTVFTTDTFDVNTRIPNRTDNLDGVQIHYFPNLSNYLAWHRRRYIPIGFFSAIRNRLREFDVVHVSETRSYGHAIISRYLNAWNVPYIYSGFGSLPRRSDGIKTIYDPLFVTPLLKGARSLLAQTEHEAQEYVKYGGSQDRVSILPLAVDPAQIGEAPPRDVFRKRFEIPDDAHLLLFLGRLHASKGVVTLLELFDAARKQDPLLHLAIVGRDDGNVEEIVQTIKDR</sequence>
<accession>A0A382LZG6</accession>
<feature type="domain" description="Glycosyltransferase subfamily 4-like N-terminal" evidence="2">
    <location>
        <begin position="17"/>
        <end position="188"/>
    </location>
</feature>
<reference evidence="3" key="1">
    <citation type="submission" date="2018-05" db="EMBL/GenBank/DDBJ databases">
        <authorList>
            <person name="Lanie J.A."/>
            <person name="Ng W.-L."/>
            <person name="Kazmierczak K.M."/>
            <person name="Andrzejewski T.M."/>
            <person name="Davidsen T.M."/>
            <person name="Wayne K.J."/>
            <person name="Tettelin H."/>
            <person name="Glass J.I."/>
            <person name="Rusch D."/>
            <person name="Podicherti R."/>
            <person name="Tsui H.-C.T."/>
            <person name="Winkler M.E."/>
        </authorList>
    </citation>
    <scope>NUCLEOTIDE SEQUENCE</scope>
</reference>
<evidence type="ECO:0000259" key="1">
    <source>
        <dbReference type="Pfam" id="PF00534"/>
    </source>
</evidence>
<dbReference type="PANTHER" id="PTHR45947">
    <property type="entry name" value="SULFOQUINOVOSYL TRANSFERASE SQD2"/>
    <property type="match status" value="1"/>
</dbReference>
<protein>
    <submittedName>
        <fullName evidence="3">Uncharacterized protein</fullName>
    </submittedName>
</protein>
<dbReference type="InterPro" id="IPR001296">
    <property type="entry name" value="Glyco_trans_1"/>
</dbReference>
<evidence type="ECO:0000313" key="3">
    <source>
        <dbReference type="EMBL" id="SVC42006.1"/>
    </source>
</evidence>
<dbReference type="EMBL" id="UINC01090241">
    <property type="protein sequence ID" value="SVC42006.1"/>
    <property type="molecule type" value="Genomic_DNA"/>
</dbReference>
<proteinExistence type="predicted"/>
<feature type="domain" description="Glycosyl transferase family 1" evidence="1">
    <location>
        <begin position="197"/>
        <end position="253"/>
    </location>
</feature>
<evidence type="ECO:0000259" key="2">
    <source>
        <dbReference type="Pfam" id="PF13439"/>
    </source>
</evidence>
<name>A0A382LZG6_9ZZZZ</name>